<dbReference type="Proteomes" id="UP000297192">
    <property type="component" value="Segment"/>
</dbReference>
<keyword evidence="1" id="KW-0812">Transmembrane</keyword>
<feature type="transmembrane region" description="Helical" evidence="1">
    <location>
        <begin position="124"/>
        <end position="146"/>
    </location>
</feature>
<dbReference type="EMBL" id="MF599468">
    <property type="protein sequence ID" value="ATE87087.1"/>
    <property type="molecule type" value="Genomic_DNA"/>
</dbReference>
<dbReference type="KEGG" id="vg:65099850"/>
<keyword evidence="3" id="KW-1185">Reference proteome</keyword>
<dbReference type="RefSeq" id="YP_010084830.1">
    <property type="nucleotide sequence ID" value="NC_055165.1"/>
</dbReference>
<evidence type="ECO:0000313" key="2">
    <source>
        <dbReference type="EMBL" id="ATE87087.1"/>
    </source>
</evidence>
<feature type="transmembrane region" description="Helical" evidence="1">
    <location>
        <begin position="95"/>
        <end position="117"/>
    </location>
</feature>
<sequence>MIYKPNPKLITSQDLKQNVDYDSKRECKRDVEKIVPVIVVERPVLERYDYIYSMVFGFFNLAFYLCSLGFVISAIEYTPLRESYTSCFENIFFNLYFLLFMVLLNSISAVIFLIGLFAKNHWLVLQFLSLKTTNFLCFLVFSLSYFPEW</sequence>
<dbReference type="GeneID" id="65099850"/>
<proteinExistence type="predicted"/>
<reference evidence="2" key="1">
    <citation type="journal article" date="2017" name="Arch. Virol.">
        <title>Complete genome sequence of shrimp hemocyte iridescent virus (SHIV) isolated from white leg shrimp, Litopenaeus vannamei.</title>
        <authorList>
            <person name="Qiu L."/>
            <person name="Chen M.M."/>
            <person name="Wang R.Y."/>
            <person name="Wan X.Y."/>
            <person name="Li C."/>
            <person name="Zhang Q.L."/>
            <person name="Dong X."/>
            <person name="Yang B."/>
            <person name="Xiang J.H."/>
            <person name="Huang J."/>
        </authorList>
    </citation>
    <scope>NUCLEOTIDE SEQUENCE [LARGE SCALE GENOMIC DNA]</scope>
    <source>
        <strain evidence="2">20141215</strain>
    </source>
</reference>
<protein>
    <submittedName>
        <fullName evidence="2">Uncharacterized protein</fullName>
    </submittedName>
</protein>
<name>A0A291B0R7_9VIRU</name>
<gene>
    <name evidence="2" type="primary">78R</name>
</gene>
<reference evidence="2" key="2">
    <citation type="journal article" date="2017" name="Sci. Rep.">
        <title>Characterization of a new member of Iridoviridae, Shrimp hemocyte iridescent virus (SHIV), found in white leg shrimp (Litopenaeus vannamei).</title>
        <authorList>
            <person name="Qiu L."/>
            <person name="Chen M.M."/>
            <person name="Wan X.Y."/>
            <person name="Li C."/>
            <person name="Zhang Q.L."/>
            <person name="Wang R.Y."/>
            <person name="Cheng D.Y."/>
            <person name="Dong X."/>
            <person name="Yang B."/>
            <person name="Wang X.H."/>
            <person name="Xiang J.H."/>
            <person name="Huang J."/>
        </authorList>
    </citation>
    <scope>NUCLEOTIDE SEQUENCE [LARGE SCALE GENOMIC DNA]</scope>
    <source>
        <strain evidence="2">20141215</strain>
    </source>
</reference>
<accession>A0A291B0R7</accession>
<evidence type="ECO:0000256" key="1">
    <source>
        <dbReference type="SAM" id="Phobius"/>
    </source>
</evidence>
<keyword evidence="1" id="KW-0472">Membrane</keyword>
<feature type="transmembrane region" description="Helical" evidence="1">
    <location>
        <begin position="50"/>
        <end position="75"/>
    </location>
</feature>
<evidence type="ECO:0000313" key="3">
    <source>
        <dbReference type="Proteomes" id="UP000297192"/>
    </source>
</evidence>
<keyword evidence="1" id="KW-1133">Transmembrane helix</keyword>
<organism evidence="2">
    <name type="scientific">Shrimp hemocyte iridescent virus</name>
    <dbReference type="NCBI Taxonomy" id="2039780"/>
    <lineage>
        <taxon>Viruses</taxon>
        <taxon>Varidnaviria</taxon>
        <taxon>Bamfordvirae</taxon>
        <taxon>Nucleocytoviricota</taxon>
        <taxon>Megaviricetes</taxon>
        <taxon>Pimascovirales</taxon>
        <taxon>Pimascovirales incertae sedis</taxon>
        <taxon>Iridoviridae</taxon>
        <taxon>Betairidovirinae</taxon>
        <taxon>Decapodiridovirus</taxon>
        <taxon>Decapodiridovirus litopenaeus1</taxon>
        <taxon>Decapod iridescent virus 1</taxon>
    </lineage>
</organism>